<reference evidence="2" key="1">
    <citation type="journal article" date="2011" name="PLoS Biol.">
        <title>Gene gain and loss during evolution of obligate parasitism in the white rust pathogen of Arabidopsis thaliana.</title>
        <authorList>
            <person name="Kemen E."/>
            <person name="Gardiner A."/>
            <person name="Schultz-Larsen T."/>
            <person name="Kemen A.C."/>
            <person name="Balmuth A.L."/>
            <person name="Robert-Seilaniantz A."/>
            <person name="Bailey K."/>
            <person name="Holub E."/>
            <person name="Studholme D.J."/>
            <person name="Maclean D."/>
            <person name="Jones J.D."/>
        </authorList>
    </citation>
    <scope>NUCLEOTIDE SEQUENCE</scope>
</reference>
<protein>
    <submittedName>
        <fullName evidence="2">AlNc14C139G7185 protein</fullName>
    </submittedName>
</protein>
<accession>F0WKZ5</accession>
<proteinExistence type="predicted"/>
<reference evidence="2" key="2">
    <citation type="submission" date="2011-02" db="EMBL/GenBank/DDBJ databases">
        <authorList>
            <person name="MacLean D."/>
        </authorList>
    </citation>
    <scope>NUCLEOTIDE SEQUENCE</scope>
</reference>
<keyword evidence="1" id="KW-1133">Transmembrane helix</keyword>
<dbReference type="HOGENOM" id="CLU_1996817_0_0_1"/>
<sequence>MTAGRKYMIQIGLFRASKSSKCMRAQRLFSIEANKTIDASKSGPSYSPSSIAKPEKVSRNTLGQRLLSFSVGFAVAGAFGLYAVNKSIQESTLEIQNTLKALEREVQKENTLLRKRVDVLEQVCR</sequence>
<dbReference type="AlphaFoldDB" id="F0WKZ5"/>
<organism evidence="2">
    <name type="scientific">Albugo laibachii Nc14</name>
    <dbReference type="NCBI Taxonomy" id="890382"/>
    <lineage>
        <taxon>Eukaryota</taxon>
        <taxon>Sar</taxon>
        <taxon>Stramenopiles</taxon>
        <taxon>Oomycota</taxon>
        <taxon>Peronosporomycetes</taxon>
        <taxon>Albuginales</taxon>
        <taxon>Albuginaceae</taxon>
        <taxon>Albugo</taxon>
    </lineage>
</organism>
<evidence type="ECO:0000313" key="2">
    <source>
        <dbReference type="EMBL" id="CCA21954.1"/>
    </source>
</evidence>
<feature type="transmembrane region" description="Helical" evidence="1">
    <location>
        <begin position="66"/>
        <end position="84"/>
    </location>
</feature>
<name>F0WKZ5_9STRA</name>
<dbReference type="EMBL" id="FR824184">
    <property type="protein sequence ID" value="CCA21954.1"/>
    <property type="molecule type" value="Genomic_DNA"/>
</dbReference>
<gene>
    <name evidence="2" type="primary">AlNc14C139G7185</name>
    <name evidence="2" type="ORF">ALNC14_080970</name>
</gene>
<keyword evidence="1" id="KW-0812">Transmembrane</keyword>
<keyword evidence="1" id="KW-0472">Membrane</keyword>
<evidence type="ECO:0000256" key="1">
    <source>
        <dbReference type="SAM" id="Phobius"/>
    </source>
</evidence>